<keyword evidence="2" id="KW-1185">Reference proteome</keyword>
<name>A0ABW1KGI3_9ACTN</name>
<reference evidence="2" key="1">
    <citation type="journal article" date="2019" name="Int. J. Syst. Evol. Microbiol.">
        <title>The Global Catalogue of Microorganisms (GCM) 10K type strain sequencing project: providing services to taxonomists for standard genome sequencing and annotation.</title>
        <authorList>
            <consortium name="The Broad Institute Genomics Platform"/>
            <consortium name="The Broad Institute Genome Sequencing Center for Infectious Disease"/>
            <person name="Wu L."/>
            <person name="Ma J."/>
        </authorList>
    </citation>
    <scope>NUCLEOTIDE SEQUENCE [LARGE SCALE GENOMIC DNA]</scope>
    <source>
        <strain evidence="2">ZS-35-S2</strain>
    </source>
</reference>
<dbReference type="Proteomes" id="UP001596203">
    <property type="component" value="Unassembled WGS sequence"/>
</dbReference>
<dbReference type="EMBL" id="JBHSPR010000037">
    <property type="protein sequence ID" value="MFC6020845.1"/>
    <property type="molecule type" value="Genomic_DNA"/>
</dbReference>
<organism evidence="1 2">
    <name type="scientific">Plantactinospora solaniradicis</name>
    <dbReference type="NCBI Taxonomy" id="1723736"/>
    <lineage>
        <taxon>Bacteria</taxon>
        <taxon>Bacillati</taxon>
        <taxon>Actinomycetota</taxon>
        <taxon>Actinomycetes</taxon>
        <taxon>Micromonosporales</taxon>
        <taxon>Micromonosporaceae</taxon>
        <taxon>Plantactinospora</taxon>
    </lineage>
</organism>
<accession>A0ABW1KGI3</accession>
<evidence type="ECO:0008006" key="3">
    <source>
        <dbReference type="Google" id="ProtNLM"/>
    </source>
</evidence>
<proteinExistence type="predicted"/>
<evidence type="ECO:0000313" key="2">
    <source>
        <dbReference type="Proteomes" id="UP001596203"/>
    </source>
</evidence>
<gene>
    <name evidence="1" type="ORF">ACFP2T_32330</name>
</gene>
<evidence type="ECO:0000313" key="1">
    <source>
        <dbReference type="EMBL" id="MFC6020845.1"/>
    </source>
</evidence>
<sequence length="277" mass="29589">MTVHQLDSRLAGASTAVVREVSGEVLITTSEPGSLAELRRALAVTRVLDMVCVCAGEYRVEFVDDGGERVATVGHHHAYSLRWKGFSADAELRDGTALLRWLSDRGIPHPLDRFHAEQARQAAARAASEVAERSWRAAAAVPGEVVDAILGSDPPTTAELLQQVRGVHRTDSAVALALLAWCGSGTGRYSGYPSHEGVPSRLLAELPIAAIAEALAGPEATDEHFAGAVRHLTGWQARKRLTRDIGRLPTEIRARLVAVGQQAPDPAIRSRSAAQLA</sequence>
<comment type="caution">
    <text evidence="1">The sequence shown here is derived from an EMBL/GenBank/DDBJ whole genome shotgun (WGS) entry which is preliminary data.</text>
</comment>
<dbReference type="RefSeq" id="WP_377428474.1">
    <property type="nucleotide sequence ID" value="NZ_JBHSPR010000037.1"/>
</dbReference>
<protein>
    <recommendedName>
        <fullName evidence="3">DUF4192 domain-containing protein</fullName>
    </recommendedName>
</protein>